<evidence type="ECO:0000313" key="1">
    <source>
        <dbReference type="EMBL" id="RSK38538.1"/>
    </source>
</evidence>
<dbReference type="Pfam" id="PF12864">
    <property type="entry name" value="DUF3822"/>
    <property type="match status" value="1"/>
</dbReference>
<dbReference type="Gene3D" id="3.30.420.260">
    <property type="match status" value="1"/>
</dbReference>
<dbReference type="EMBL" id="RWBG01000005">
    <property type="protein sequence ID" value="RSK38538.1"/>
    <property type="molecule type" value="Genomic_DNA"/>
</dbReference>
<reference evidence="1 2" key="1">
    <citation type="submission" date="2018-12" db="EMBL/GenBank/DDBJ databases">
        <title>Mangrovimonas spongiae sp. nov., a novel member of the genus Mangrovimonas isolated from marine sponge.</title>
        <authorList>
            <person name="Zhuang L."/>
            <person name="Luo L."/>
        </authorList>
    </citation>
    <scope>NUCLEOTIDE SEQUENCE [LARGE SCALE GENOMIC DNA]</scope>
    <source>
        <strain evidence="1 2">HN-E26</strain>
    </source>
</reference>
<name>A0A428JWP0_9FLAO</name>
<dbReference type="InterPro" id="IPR024213">
    <property type="entry name" value="DUF3822"/>
</dbReference>
<gene>
    <name evidence="1" type="ORF">EJA19_10780</name>
</gene>
<dbReference type="AlphaFoldDB" id="A0A428JWP0"/>
<accession>A0A428JWP0</accession>
<comment type="caution">
    <text evidence="1">The sequence shown here is derived from an EMBL/GenBank/DDBJ whole genome shotgun (WGS) entry which is preliminary data.</text>
</comment>
<proteinExistence type="predicted"/>
<dbReference type="RefSeq" id="WP_125468383.1">
    <property type="nucleotide sequence ID" value="NZ_RWBG01000005.1"/>
</dbReference>
<dbReference type="OrthoDB" id="658622at2"/>
<keyword evidence="2" id="KW-1185">Reference proteome</keyword>
<evidence type="ECO:0000313" key="2">
    <source>
        <dbReference type="Proteomes" id="UP000270620"/>
    </source>
</evidence>
<organism evidence="1 2">
    <name type="scientific">Mangrovimonas spongiae</name>
    <dbReference type="NCBI Taxonomy" id="2494697"/>
    <lineage>
        <taxon>Bacteria</taxon>
        <taxon>Pseudomonadati</taxon>
        <taxon>Bacteroidota</taxon>
        <taxon>Flavobacteriia</taxon>
        <taxon>Flavobacteriales</taxon>
        <taxon>Flavobacteriaceae</taxon>
        <taxon>Mangrovimonas</taxon>
    </lineage>
</organism>
<dbReference type="CDD" id="cd24013">
    <property type="entry name" value="ASKHA_ATPase_BT3980-like"/>
    <property type="match status" value="1"/>
</dbReference>
<dbReference type="Gene3D" id="3.30.420.250">
    <property type="match status" value="1"/>
</dbReference>
<sequence>MAIANNTTNLTNQDLSIQINLNGLSFCILNKSTQTITFLKHITLEKKTTPIQILDKLKHCFNTIDELNNTFNKVTVIYINDLATLVPKEFFNKELLADYLKFNSKILKSDFIAYDTINANNSVNVYVPYVNINNYIYDRFGSFSYKHYATILLEQVLKNDTLSQEDNMYVNVGETHFEIIVVNAGKLQFYNTFEYHTQEDFIYYILFTVEQLALNPENINLILLGNIAKDDDLYTIVYKYIRHVSFGHRKDNYNYIKKPKSNHSHFTLIHSFS</sequence>
<protein>
    <submittedName>
        <fullName evidence="1">DUF3822 family protein</fullName>
    </submittedName>
</protein>
<dbReference type="Proteomes" id="UP000270620">
    <property type="component" value="Unassembled WGS sequence"/>
</dbReference>